<keyword evidence="12 14" id="KW-0807">Transducer</keyword>
<dbReference type="InterPro" id="IPR005384">
    <property type="entry name" value="Duffy_chemokine_rcpt"/>
</dbReference>
<gene>
    <name evidence="15" type="ORF">D623_10002385</name>
</gene>
<dbReference type="PANTHER" id="PTHR14181">
    <property type="entry name" value="DUFFY ANTIGEN/CHEMOKINE RECEPTOR"/>
    <property type="match status" value="1"/>
</dbReference>
<dbReference type="eggNOG" id="ENOG502SNW7">
    <property type="taxonomic scope" value="Eukaryota"/>
</dbReference>
<feature type="transmembrane region" description="Helical" evidence="14">
    <location>
        <begin position="146"/>
        <end position="165"/>
    </location>
</feature>
<proteinExistence type="inferred from homology"/>
<evidence type="ECO:0000256" key="7">
    <source>
        <dbReference type="ARBA" id="ARBA00023040"/>
    </source>
</evidence>
<organism evidence="15 16">
    <name type="scientific">Myotis brandtii</name>
    <name type="common">Brandt's bat</name>
    <dbReference type="NCBI Taxonomy" id="109478"/>
    <lineage>
        <taxon>Eukaryota</taxon>
        <taxon>Metazoa</taxon>
        <taxon>Chordata</taxon>
        <taxon>Craniata</taxon>
        <taxon>Vertebrata</taxon>
        <taxon>Euteleostomi</taxon>
        <taxon>Mammalia</taxon>
        <taxon>Eutheria</taxon>
        <taxon>Laurasiatheria</taxon>
        <taxon>Chiroptera</taxon>
        <taxon>Yangochiroptera</taxon>
        <taxon>Vespertilionidae</taxon>
        <taxon>Myotis</taxon>
    </lineage>
</organism>
<keyword evidence="7 14" id="KW-0297">G-protein coupled receptor</keyword>
<protein>
    <recommendedName>
        <fullName evidence="3 14">Atypical chemokine receptor 1</fullName>
    </recommendedName>
    <alternativeName>
        <fullName evidence="13 14">Duffy antigen/chemokine receptor</fullName>
    </alternativeName>
</protein>
<dbReference type="GO" id="GO:0019957">
    <property type="term" value="F:C-C chemokine binding"/>
    <property type="evidence" value="ECO:0007669"/>
    <property type="project" value="TreeGrafter"/>
</dbReference>
<dbReference type="PANTHER" id="PTHR14181:SF1">
    <property type="entry name" value="ATYPICAL CHEMOKINE RECEPTOR 1"/>
    <property type="match status" value="1"/>
</dbReference>
<evidence type="ECO:0000256" key="13">
    <source>
        <dbReference type="ARBA" id="ARBA00030289"/>
    </source>
</evidence>
<evidence type="ECO:0000256" key="9">
    <source>
        <dbReference type="ARBA" id="ARBA00023157"/>
    </source>
</evidence>
<name>S7NNL5_MYOBR</name>
<feature type="transmembrane region" description="Helical" evidence="14">
    <location>
        <begin position="112"/>
        <end position="134"/>
    </location>
</feature>
<keyword evidence="8 14" id="KW-0472">Membrane</keyword>
<keyword evidence="9" id="KW-1015">Disulfide bond</keyword>
<evidence type="ECO:0000256" key="2">
    <source>
        <dbReference type="ARBA" id="ARBA00008790"/>
    </source>
</evidence>
<comment type="similarity">
    <text evidence="2 14">Belongs to the G-protein coupled receptor 1 family. Atypical chemokine receptor subfamily.</text>
</comment>
<keyword evidence="6 14" id="KW-1133">Transmembrane helix</keyword>
<feature type="transmembrane region" description="Helical" evidence="14">
    <location>
        <begin position="257"/>
        <end position="275"/>
    </location>
</feature>
<comment type="function">
    <text evidence="14">Atypical chemokine receptor that controls chemokine levels and localization via high-affinity chemokine binding that is uncoupled from classic ligand-driven signal transduction cascades, resulting instead in chemokine sequestration, degradation, or transcytosis. Also known as interceptor (internalizing receptor) or chemokine-scavenging receptor or chemokine decoy receptor. Has a promiscuous chemokine-binding profile, interacting with inflammatory chemokines of both the CXC and the CC subfamilies but not with homeostatic chemokines. Acts as a receptor for chemokines including CCL2, CCL5, CCL7, CCL11, CCL13, CCL14, CCL17, CXCL5, CXCL6, IL8/CXCL8, CXCL11, GRO, RANTES, MCP-1 and TARC. May regulate chemokine bioavailability and, consequently, leukocyte recruitment through two distinct mechanisms: when expressed in endothelial cells, it sustains the abluminal to luminal transcytosis of tissue-derived chemokines and their subsequent presentation to circulating leukocytes; when expressed in erythrocytes, serves as blood reservoir of cognate chemokines but also as a chemokine sink, buffering potential surges in plasma chemokine levels.</text>
</comment>
<accession>S7NNL5</accession>
<dbReference type="AlphaFoldDB" id="S7NNL5"/>
<evidence type="ECO:0000256" key="8">
    <source>
        <dbReference type="ARBA" id="ARBA00023136"/>
    </source>
</evidence>
<reference evidence="15 16" key="1">
    <citation type="journal article" date="2013" name="Nat. Commun.">
        <title>Genome analysis reveals insights into physiology and longevity of the Brandt's bat Myotis brandtii.</title>
        <authorList>
            <person name="Seim I."/>
            <person name="Fang X."/>
            <person name="Xiong Z."/>
            <person name="Lobanov A.V."/>
            <person name="Huang Z."/>
            <person name="Ma S."/>
            <person name="Feng Y."/>
            <person name="Turanov A.A."/>
            <person name="Zhu Y."/>
            <person name="Lenz T.L."/>
            <person name="Gerashchenko M.V."/>
            <person name="Fan D."/>
            <person name="Hee Yim S."/>
            <person name="Yao X."/>
            <person name="Jordan D."/>
            <person name="Xiong Y."/>
            <person name="Ma Y."/>
            <person name="Lyapunov A.N."/>
            <person name="Chen G."/>
            <person name="Kulakova O.I."/>
            <person name="Sun Y."/>
            <person name="Lee S.G."/>
            <person name="Bronson R.T."/>
            <person name="Moskalev A.A."/>
            <person name="Sunyaev S.R."/>
            <person name="Zhang G."/>
            <person name="Krogh A."/>
            <person name="Wang J."/>
            <person name="Gladyshev V.N."/>
        </authorList>
    </citation>
    <scope>NUCLEOTIDE SEQUENCE [LARGE SCALE GENOMIC DNA]</scope>
</reference>
<keyword evidence="10 14" id="KW-0675">Receptor</keyword>
<keyword evidence="4 14" id="KW-0812">Transmembrane</keyword>
<dbReference type="GO" id="GO:0032642">
    <property type="term" value="P:regulation of chemokine production"/>
    <property type="evidence" value="ECO:0007669"/>
    <property type="project" value="TreeGrafter"/>
</dbReference>
<dbReference type="Proteomes" id="UP000052978">
    <property type="component" value="Unassembled WGS sequence"/>
</dbReference>
<evidence type="ECO:0000313" key="16">
    <source>
        <dbReference type="Proteomes" id="UP000052978"/>
    </source>
</evidence>
<feature type="transmembrane region" description="Helical" evidence="14">
    <location>
        <begin position="185"/>
        <end position="204"/>
    </location>
</feature>
<evidence type="ECO:0000313" key="15">
    <source>
        <dbReference type="EMBL" id="EPQ19294.1"/>
    </source>
</evidence>
<dbReference type="GO" id="GO:0005769">
    <property type="term" value="C:early endosome"/>
    <property type="evidence" value="ECO:0007669"/>
    <property type="project" value="UniProtKB-SubCell"/>
</dbReference>
<evidence type="ECO:0000256" key="1">
    <source>
        <dbReference type="ARBA" id="ARBA00004141"/>
    </source>
</evidence>
<keyword evidence="16" id="KW-1185">Reference proteome</keyword>
<dbReference type="GO" id="GO:0006954">
    <property type="term" value="P:inflammatory response"/>
    <property type="evidence" value="ECO:0007669"/>
    <property type="project" value="UniProtKB-UniRule"/>
</dbReference>
<evidence type="ECO:0000256" key="6">
    <source>
        <dbReference type="ARBA" id="ARBA00022989"/>
    </source>
</evidence>
<keyword evidence="11" id="KW-0325">Glycoprotein</keyword>
<feature type="transmembrane region" description="Helical" evidence="14">
    <location>
        <begin position="295"/>
        <end position="315"/>
    </location>
</feature>
<dbReference type="GO" id="GO:0070098">
    <property type="term" value="P:chemokine-mediated signaling pathway"/>
    <property type="evidence" value="ECO:0007669"/>
    <property type="project" value="UniProtKB-UniRule"/>
</dbReference>
<evidence type="ECO:0000256" key="12">
    <source>
        <dbReference type="ARBA" id="ARBA00023224"/>
    </source>
</evidence>
<sequence length="385" mass="40953">MPLPLQAPQSPLRCPFPSAPLHPHSSPVFSTLAPLCLPPSPPLASHSPETSGVTRCVIVPPGTLQVDSSTDNSSSSFSFDYDELNYTGTYDYSGMDAAAPCRSCNLLDESSLPFYVLASVLGILTSAAVLFALLRPLFHRQLCPGQQLLLTQLAVGSALCSIAVPVLAPGLRGAHNTYVCHLAHLVWYGSAFAQALLIGCHACLGPKLGAGPVPRLILGLMVGLWGLAILLALPITLASDTSNGFCSLSPGQGIWKFLHAASCFAIFVLLPLGLLGAKGVKRALGRGPCPWVDVLWLWFIFWWPHGVLWGLDFLVRSRFLVLSSCPTQQALDLLLHLAEVLAILHCAAMPLLLALFCHRATRRAVPSLALPARQSSPPDALGGKS</sequence>
<dbReference type="Gene3D" id="1.20.1070.10">
    <property type="entry name" value="Rhodopsin 7-helix transmembrane proteins"/>
    <property type="match status" value="1"/>
</dbReference>
<feature type="transmembrane region" description="Helical" evidence="14">
    <location>
        <begin position="335"/>
        <end position="357"/>
    </location>
</feature>
<evidence type="ECO:0000256" key="3">
    <source>
        <dbReference type="ARBA" id="ARBA00015484"/>
    </source>
</evidence>
<feature type="transmembrane region" description="Helical" evidence="14">
    <location>
        <begin position="216"/>
        <end position="237"/>
    </location>
</feature>
<evidence type="ECO:0000256" key="11">
    <source>
        <dbReference type="ARBA" id="ARBA00023180"/>
    </source>
</evidence>
<keyword evidence="5 14" id="KW-0967">Endosome</keyword>
<evidence type="ECO:0000256" key="4">
    <source>
        <dbReference type="ARBA" id="ARBA00022692"/>
    </source>
</evidence>
<comment type="subcellular location">
    <subcellularLocation>
        <location evidence="14">Early endosome</location>
    </subcellularLocation>
    <subcellularLocation>
        <location evidence="1 14">Membrane</location>
        <topology evidence="1 14">Multi-pass membrane protein</topology>
    </subcellularLocation>
    <subcellularLocation>
        <location evidence="14">Recycling endosome</location>
    </subcellularLocation>
</comment>
<evidence type="ECO:0000256" key="14">
    <source>
        <dbReference type="RuleBase" id="RU368070"/>
    </source>
</evidence>
<dbReference type="CDD" id="cd15010">
    <property type="entry name" value="7tmA_ACKR1_DARC"/>
    <property type="match status" value="1"/>
</dbReference>
<dbReference type="GO" id="GO:0004930">
    <property type="term" value="F:G protein-coupled receptor activity"/>
    <property type="evidence" value="ECO:0007669"/>
    <property type="project" value="UniProtKB-UniRule"/>
</dbReference>
<evidence type="ECO:0000256" key="10">
    <source>
        <dbReference type="ARBA" id="ARBA00023170"/>
    </source>
</evidence>
<dbReference type="EMBL" id="KE164637">
    <property type="protein sequence ID" value="EPQ19294.1"/>
    <property type="molecule type" value="Genomic_DNA"/>
</dbReference>
<dbReference type="GO" id="GO:0016020">
    <property type="term" value="C:membrane"/>
    <property type="evidence" value="ECO:0007669"/>
    <property type="project" value="UniProtKB-SubCell"/>
</dbReference>
<evidence type="ECO:0000256" key="5">
    <source>
        <dbReference type="ARBA" id="ARBA00022753"/>
    </source>
</evidence>
<dbReference type="SUPFAM" id="SSF81321">
    <property type="entry name" value="Family A G protein-coupled receptor-like"/>
    <property type="match status" value="1"/>
</dbReference>
<dbReference type="GO" id="GO:0055037">
    <property type="term" value="C:recycling endosome"/>
    <property type="evidence" value="ECO:0007669"/>
    <property type="project" value="UniProtKB-SubCell"/>
</dbReference>
<dbReference type="PRINTS" id="PR01559">
    <property type="entry name" value="DUFFYANTIGEN"/>
</dbReference>